<feature type="region of interest" description="Disordered" evidence="1">
    <location>
        <begin position="293"/>
        <end position="364"/>
    </location>
</feature>
<proteinExistence type="predicted"/>
<organism evidence="2 3">
    <name type="scientific">Oryza sativa subsp. japonica</name>
    <name type="common">Rice</name>
    <dbReference type="NCBI Taxonomy" id="39947"/>
    <lineage>
        <taxon>Eukaryota</taxon>
        <taxon>Viridiplantae</taxon>
        <taxon>Streptophyta</taxon>
        <taxon>Embryophyta</taxon>
        <taxon>Tracheophyta</taxon>
        <taxon>Spermatophyta</taxon>
        <taxon>Magnoliopsida</taxon>
        <taxon>Liliopsida</taxon>
        <taxon>Poales</taxon>
        <taxon>Poaceae</taxon>
        <taxon>BOP clade</taxon>
        <taxon>Oryzoideae</taxon>
        <taxon>Oryzeae</taxon>
        <taxon>Oryzinae</taxon>
        <taxon>Oryza</taxon>
        <taxon>Oryza sativa</taxon>
    </lineage>
</organism>
<protein>
    <submittedName>
        <fullName evidence="2">Gag-pol</fullName>
    </submittedName>
</protein>
<feature type="compositionally biased region" description="Polar residues" evidence="1">
    <location>
        <begin position="293"/>
        <end position="303"/>
    </location>
</feature>
<evidence type="ECO:0000256" key="1">
    <source>
        <dbReference type="SAM" id="MobiDB-lite"/>
    </source>
</evidence>
<gene>
    <name evidence="2" type="ORF">OSJNBa0034E15.8</name>
</gene>
<dbReference type="Proteomes" id="UP000000763">
    <property type="component" value="Chromosome 10"/>
</dbReference>
<feature type="region of interest" description="Disordered" evidence="1">
    <location>
        <begin position="170"/>
        <end position="223"/>
    </location>
</feature>
<evidence type="ECO:0000313" key="3">
    <source>
        <dbReference type="Proteomes" id="UP000000763"/>
    </source>
</evidence>
<reference evidence="3" key="2">
    <citation type="journal article" date="2008" name="Nucleic Acids Res.">
        <title>The rice annotation project database (RAP-DB): 2008 update.</title>
        <authorList>
            <consortium name="The rice annotation project (RAP)"/>
        </authorList>
    </citation>
    <scope>GENOME REANNOTATION</scope>
    <source>
        <strain evidence="3">cv. Nipponbare</strain>
    </source>
</reference>
<reference evidence="3" key="1">
    <citation type="journal article" date="2005" name="Nature">
        <title>The map-based sequence of the rice genome.</title>
        <authorList>
            <consortium name="International rice genome sequencing project (IRGSP)"/>
            <person name="Matsumoto T."/>
            <person name="Wu J."/>
            <person name="Kanamori H."/>
            <person name="Katayose Y."/>
            <person name="Fujisawa M."/>
            <person name="Namiki N."/>
            <person name="Mizuno H."/>
            <person name="Yamamoto K."/>
            <person name="Antonio B.A."/>
            <person name="Baba T."/>
            <person name="Sakata K."/>
            <person name="Nagamura Y."/>
            <person name="Aoki H."/>
            <person name="Arikawa K."/>
            <person name="Arita K."/>
            <person name="Bito T."/>
            <person name="Chiden Y."/>
            <person name="Fujitsuka N."/>
            <person name="Fukunaka R."/>
            <person name="Hamada M."/>
            <person name="Harada C."/>
            <person name="Hayashi A."/>
            <person name="Hijishita S."/>
            <person name="Honda M."/>
            <person name="Hosokawa S."/>
            <person name="Ichikawa Y."/>
            <person name="Idonuma A."/>
            <person name="Iijima M."/>
            <person name="Ikeda M."/>
            <person name="Ikeno M."/>
            <person name="Ito K."/>
            <person name="Ito S."/>
            <person name="Ito T."/>
            <person name="Ito Y."/>
            <person name="Ito Y."/>
            <person name="Iwabuchi A."/>
            <person name="Kamiya K."/>
            <person name="Karasawa W."/>
            <person name="Kurita K."/>
            <person name="Katagiri S."/>
            <person name="Kikuta A."/>
            <person name="Kobayashi H."/>
            <person name="Kobayashi N."/>
            <person name="Machita K."/>
            <person name="Maehara T."/>
            <person name="Masukawa M."/>
            <person name="Mizubayashi T."/>
            <person name="Mukai Y."/>
            <person name="Nagasaki H."/>
            <person name="Nagata Y."/>
            <person name="Naito S."/>
            <person name="Nakashima M."/>
            <person name="Nakama Y."/>
            <person name="Nakamichi Y."/>
            <person name="Nakamura M."/>
            <person name="Meguro A."/>
            <person name="Negishi M."/>
            <person name="Ohta I."/>
            <person name="Ohta T."/>
            <person name="Okamoto M."/>
            <person name="Ono N."/>
            <person name="Saji S."/>
            <person name="Sakaguchi M."/>
            <person name="Sakai K."/>
            <person name="Shibata M."/>
            <person name="Shimokawa T."/>
            <person name="Song J."/>
            <person name="Takazaki Y."/>
            <person name="Terasawa K."/>
            <person name="Tsugane M."/>
            <person name="Tsuji K."/>
            <person name="Ueda S."/>
            <person name="Waki K."/>
            <person name="Yamagata H."/>
            <person name="Yamamoto M."/>
            <person name="Yamamoto S."/>
            <person name="Yamane H."/>
            <person name="Yoshiki S."/>
            <person name="Yoshihara R."/>
            <person name="Yukawa K."/>
            <person name="Zhong H."/>
            <person name="Yano M."/>
            <person name="Yuan Q."/>
            <person name="Ouyang S."/>
            <person name="Liu J."/>
            <person name="Jones K.M."/>
            <person name="Gansberger K."/>
            <person name="Moffat K."/>
            <person name="Hill J."/>
            <person name="Bera J."/>
            <person name="Fadrosh D."/>
            <person name="Jin S."/>
            <person name="Johri S."/>
            <person name="Kim M."/>
            <person name="Overton L."/>
            <person name="Reardon M."/>
            <person name="Tsitrin T."/>
            <person name="Vuong H."/>
            <person name="Weaver B."/>
            <person name="Ciecko A."/>
            <person name="Tallon L."/>
            <person name="Jackson J."/>
            <person name="Pai G."/>
            <person name="Aken S.V."/>
            <person name="Utterback T."/>
            <person name="Reidmuller S."/>
            <person name="Feldblyum T."/>
            <person name="Hsiao J."/>
            <person name="Zismann V."/>
            <person name="Iobst S."/>
            <person name="de Vazeille A.R."/>
            <person name="Buell C.R."/>
            <person name="Ying K."/>
            <person name="Li Y."/>
            <person name="Lu T."/>
            <person name="Huang Y."/>
            <person name="Zhao Q."/>
            <person name="Feng Q."/>
            <person name="Zhang L."/>
            <person name="Zhu J."/>
            <person name="Weng Q."/>
            <person name="Mu J."/>
            <person name="Lu Y."/>
            <person name="Fan D."/>
            <person name="Liu Y."/>
            <person name="Guan J."/>
            <person name="Zhang Y."/>
            <person name="Yu S."/>
            <person name="Liu X."/>
            <person name="Zhang Y."/>
            <person name="Hong G."/>
            <person name="Han B."/>
            <person name="Choisne N."/>
            <person name="Demange N."/>
            <person name="Orjeda G."/>
            <person name="Samain S."/>
            <person name="Cattolico L."/>
            <person name="Pelletier E."/>
            <person name="Couloux A."/>
            <person name="Segurens B."/>
            <person name="Wincker P."/>
            <person name="D'Hont A."/>
            <person name="Scarpelli C."/>
            <person name="Weissenbach J."/>
            <person name="Salanoubat M."/>
            <person name="Quetier F."/>
            <person name="Yu Y."/>
            <person name="Kim H.R."/>
            <person name="Rambo T."/>
            <person name="Currie J."/>
            <person name="Collura K."/>
            <person name="Luo M."/>
            <person name="Yang T."/>
            <person name="Ammiraju J.S.S."/>
            <person name="Engler F."/>
            <person name="Soderlund C."/>
            <person name="Wing R.A."/>
            <person name="Palmer L.E."/>
            <person name="de la Bastide M."/>
            <person name="Spiegel L."/>
            <person name="Nascimento L."/>
            <person name="Zutavern T."/>
            <person name="O'Shaughnessy A."/>
            <person name="Dike S."/>
            <person name="Dedhia N."/>
            <person name="Preston R."/>
            <person name="Balija V."/>
            <person name="McCombie W.R."/>
            <person name="Chow T."/>
            <person name="Chen H."/>
            <person name="Chung M."/>
            <person name="Chen C."/>
            <person name="Shaw J."/>
            <person name="Wu H."/>
            <person name="Hsiao K."/>
            <person name="Chao Y."/>
            <person name="Chu M."/>
            <person name="Cheng C."/>
            <person name="Hour A."/>
            <person name="Lee P."/>
            <person name="Lin S."/>
            <person name="Lin Y."/>
            <person name="Liou J."/>
            <person name="Liu S."/>
            <person name="Hsing Y."/>
            <person name="Raghuvanshi S."/>
            <person name="Mohanty A."/>
            <person name="Bharti A.K."/>
            <person name="Gaur A."/>
            <person name="Gupta V."/>
            <person name="Kumar D."/>
            <person name="Ravi V."/>
            <person name="Vij S."/>
            <person name="Kapur A."/>
            <person name="Khurana P."/>
            <person name="Khurana P."/>
            <person name="Khurana J.P."/>
            <person name="Tyagi A.K."/>
            <person name="Gaikwad K."/>
            <person name="Singh A."/>
            <person name="Dalal V."/>
            <person name="Srivastava S."/>
            <person name="Dixit A."/>
            <person name="Pal A.K."/>
            <person name="Ghazi I.A."/>
            <person name="Yadav M."/>
            <person name="Pandit A."/>
            <person name="Bhargava A."/>
            <person name="Sureshbabu K."/>
            <person name="Batra K."/>
            <person name="Sharma T.R."/>
            <person name="Mohapatra T."/>
            <person name="Singh N.K."/>
            <person name="Messing J."/>
            <person name="Nelson A.B."/>
            <person name="Fuks G."/>
            <person name="Kavchok S."/>
            <person name="Keizer G."/>
            <person name="Linton E."/>
            <person name="Llaca V."/>
            <person name="Song R."/>
            <person name="Tanyolac B."/>
            <person name="Young S."/>
            <person name="Ho-Il K."/>
            <person name="Hahn J.H."/>
            <person name="Sangsakoo G."/>
            <person name="Vanavichit A."/>
            <person name="de Mattos Luiz.A.T."/>
            <person name="Zimmer P.D."/>
            <person name="Malone G."/>
            <person name="Dellagostin O."/>
            <person name="de Oliveira A.C."/>
            <person name="Bevan M."/>
            <person name="Bancroft I."/>
            <person name="Minx P."/>
            <person name="Cordum H."/>
            <person name="Wilson R."/>
            <person name="Cheng Z."/>
            <person name="Jin W."/>
            <person name="Jiang J."/>
            <person name="Leong S.A."/>
            <person name="Iwama H."/>
            <person name="Gojobori T."/>
            <person name="Itoh T."/>
            <person name="Niimura Y."/>
            <person name="Fujii Y."/>
            <person name="Habara T."/>
            <person name="Sakai H."/>
            <person name="Sato Y."/>
            <person name="Wilson G."/>
            <person name="Kumar K."/>
            <person name="McCouch S."/>
            <person name="Juretic N."/>
            <person name="Hoen D."/>
            <person name="Wright S."/>
            <person name="Bruskiewich R."/>
            <person name="Bureau T."/>
            <person name="Miyao A."/>
            <person name="Hirochika H."/>
            <person name="Nishikawa T."/>
            <person name="Kadowaki K."/>
            <person name="Sugiura M."/>
            <person name="Burr B."/>
            <person name="Sasaki T."/>
        </authorList>
    </citation>
    <scope>NUCLEOTIDE SEQUENCE [LARGE SCALE GENOMIC DNA]</scope>
    <source>
        <strain evidence="3">cv. Nipponbare</strain>
    </source>
</reference>
<evidence type="ECO:0000313" key="2">
    <source>
        <dbReference type="EMBL" id="AAN05394.1"/>
    </source>
</evidence>
<name>Q7G4H4_ORYSJ</name>
<dbReference type="AlphaFoldDB" id="Q7G4H4"/>
<dbReference type="EMBL" id="AC105377">
    <property type="protein sequence ID" value="AAN05394.1"/>
    <property type="molecule type" value="Genomic_DNA"/>
</dbReference>
<sequence>MGSVSDIDDFVFPPRQAFRFGSLDFITNDFGKISLLDSYSNHSGRDRISAPFGIPNSAEVYPKVISAELASNHSDEMQSTPTRPDQDDGAYPPILMKLPDDLAAVFTTRASSPRYLSSPGIDSRPTEVVEYDEFGYRYDNRSLDDFDESFEDNYTPLYFGVFMVDNETKEQRQAREAEGRRVQQEAERRRLEAERQAQERERLQREQQERERAAKEAEDRRQRALEAGRRARELIGQQDVEGTAVFRTPQQNAVAAITLLDTLLKEDALNQADHVVNILNQTKTMIAASVPVNSASVRTSTGSRVPHLRSQDYHQPSLSIAGAGSNRRSRGYDERSVHSPPERHRERGVERPRSPPRRRPVDLRDTINQCRAARGYPHHHSPDRYDDDVDGVATFTSDLRRVDWPAGFKPTGIEKYHGTTNPESWLTVYGLAIHAAGGDSKAMANYLPMALADCHTLKIQNI</sequence>
<accession>Q7G4H4</accession>
<feature type="compositionally biased region" description="Basic and acidic residues" evidence="1">
    <location>
        <begin position="330"/>
        <end position="364"/>
    </location>
</feature>